<proteinExistence type="predicted"/>
<keyword evidence="2" id="KW-1185">Reference proteome</keyword>
<gene>
    <name evidence="1" type="ORF">QWZ10_17195</name>
</gene>
<protein>
    <submittedName>
        <fullName evidence="1">DUF2125 domain-containing protein</fullName>
    </submittedName>
</protein>
<sequence>MDYYQASGYTVTEGSRDLAGETLTLKDVKLALDAEGAATAVAIPQITLQATGDGKVRTVYEGDMIVTSSSEGNEDIDGFAMQATIKMPGNETVSSGSKEDMTHVMTLPSMTATLDNIEAEGEDMPAMTASVVATNTTATMHSVTGSDAKYDTTMSLEKAEFMVNADGETEGKMAFSGVLNDIEANGEVIGFAHMAEAQTNLAAALNKGLAMNGALKAGQWDIAFDFDVPASAEDGTPAQASKGNASLAGIDLTFAMSKDGLGYQVNSDKTNMELTTSELPMPISYSMDGSSFDVQFPVSQSDTPAPFKLSYSIDGLAFGDAIWDLFDPSKQLPRDPASLDLDVTGTLKVLKDLLDPAVMDASAEMDDEAIADGEDMAEYTPEPTPIEPVEVTINQFAVSAVGAKLSASGTLKPSEDGSMDTPVGTINARYEGVNGLLDKLGAMGLVPQDQLGGIRMMMAMFARPGDGEDVLTTDLEFKDDGSVFANGQQVK</sequence>
<dbReference type="InterPro" id="IPR018666">
    <property type="entry name" value="DUF2125"/>
</dbReference>
<comment type="caution">
    <text evidence="1">The sequence shown here is derived from an EMBL/GenBank/DDBJ whole genome shotgun (WGS) entry which is preliminary data.</text>
</comment>
<dbReference type="EMBL" id="JAUFRC010000001">
    <property type="protein sequence ID" value="MDN3713047.1"/>
    <property type="molecule type" value="Genomic_DNA"/>
</dbReference>
<name>A0ABT8DCD8_9RHOB</name>
<dbReference type="Pfam" id="PF09898">
    <property type="entry name" value="DUF2125"/>
    <property type="match status" value="1"/>
</dbReference>
<evidence type="ECO:0000313" key="1">
    <source>
        <dbReference type="EMBL" id="MDN3713047.1"/>
    </source>
</evidence>
<organism evidence="1 2">
    <name type="scientific">Paracoccus cavernae</name>
    <dbReference type="NCBI Taxonomy" id="1571207"/>
    <lineage>
        <taxon>Bacteria</taxon>
        <taxon>Pseudomonadati</taxon>
        <taxon>Pseudomonadota</taxon>
        <taxon>Alphaproteobacteria</taxon>
        <taxon>Rhodobacterales</taxon>
        <taxon>Paracoccaceae</taxon>
        <taxon>Paracoccus</taxon>
    </lineage>
</organism>
<accession>A0ABT8DCD8</accession>
<reference evidence="2" key="1">
    <citation type="journal article" date="2019" name="Int. J. Syst. Evol. Microbiol.">
        <title>The Global Catalogue of Microorganisms (GCM) 10K type strain sequencing project: providing services to taxonomists for standard genome sequencing and annotation.</title>
        <authorList>
            <consortium name="The Broad Institute Genomics Platform"/>
            <consortium name="The Broad Institute Genome Sequencing Center for Infectious Disease"/>
            <person name="Wu L."/>
            <person name="Ma J."/>
        </authorList>
    </citation>
    <scope>NUCLEOTIDE SEQUENCE [LARGE SCALE GENOMIC DNA]</scope>
    <source>
        <strain evidence="2">CECT 8482</strain>
    </source>
</reference>
<evidence type="ECO:0000313" key="2">
    <source>
        <dbReference type="Proteomes" id="UP001243846"/>
    </source>
</evidence>
<dbReference type="Proteomes" id="UP001243846">
    <property type="component" value="Unassembled WGS sequence"/>
</dbReference>